<dbReference type="RefSeq" id="WP_098540838.1">
    <property type="nucleotide sequence ID" value="NZ_NUYN01000026.1"/>
</dbReference>
<reference evidence="1 2" key="1">
    <citation type="submission" date="2017-09" db="EMBL/GenBank/DDBJ databases">
        <title>Large-scale bioinformatics analysis of Bacillus genomes uncovers conserved roles of natural products in bacterial physiology.</title>
        <authorList>
            <consortium name="Agbiome Team Llc"/>
            <person name="Bleich R.M."/>
            <person name="Grubbs K.J."/>
            <person name="Santa Maria K.C."/>
            <person name="Allen S.E."/>
            <person name="Farag S."/>
            <person name="Shank E.A."/>
            <person name="Bowers A."/>
        </authorList>
    </citation>
    <scope>NUCLEOTIDE SEQUENCE [LARGE SCALE GENOMIC DNA]</scope>
    <source>
        <strain evidence="1 2">AFS076905</strain>
    </source>
</reference>
<gene>
    <name evidence="1" type="ORF">COJ50_17250</name>
</gene>
<comment type="caution">
    <text evidence="1">The sequence shown here is derived from an EMBL/GenBank/DDBJ whole genome shotgun (WGS) entry which is preliminary data.</text>
</comment>
<protein>
    <recommendedName>
        <fullName evidence="3">Helix-turn-helix domain-containing protein</fullName>
    </recommendedName>
</protein>
<dbReference type="AlphaFoldDB" id="A0A2B1KIR7"/>
<dbReference type="EMBL" id="NUYN01000026">
    <property type="protein sequence ID" value="PFN23378.1"/>
    <property type="molecule type" value="Genomic_DNA"/>
</dbReference>
<dbReference type="Proteomes" id="UP000225182">
    <property type="component" value="Unassembled WGS sequence"/>
</dbReference>
<organism evidence="1 2">
    <name type="scientific">Bacillus cereus</name>
    <dbReference type="NCBI Taxonomy" id="1396"/>
    <lineage>
        <taxon>Bacteria</taxon>
        <taxon>Bacillati</taxon>
        <taxon>Bacillota</taxon>
        <taxon>Bacilli</taxon>
        <taxon>Bacillales</taxon>
        <taxon>Bacillaceae</taxon>
        <taxon>Bacillus</taxon>
        <taxon>Bacillus cereus group</taxon>
    </lineage>
</organism>
<evidence type="ECO:0000313" key="2">
    <source>
        <dbReference type="Proteomes" id="UP000225182"/>
    </source>
</evidence>
<proteinExistence type="predicted"/>
<sequence length="248" mass="29055">MQAGNITKFAHLSQFRDLKDFNNNVEQWMIDIKEEFTKSELIALKRLIRFSAKVPGICNAKIQTIVAATHDGTMGISRSTFERMLRKAKTLGLIEIHNTSKRGYQAHNVYVFIPYPVKEVVQSENIDVPIKANNPSKSINLLNNKRIGDRVAILDHTYVSNRVPQRFIELVKCFFDDAKIIEEYYRMYHISTYHLNAYDSDDLLDIGLDSFRQMIRALKRNKVRKNPYAYYYGVFQRKLDKLYYELIV</sequence>
<name>A0A2B1KIR7_BACCE</name>
<evidence type="ECO:0008006" key="3">
    <source>
        <dbReference type="Google" id="ProtNLM"/>
    </source>
</evidence>
<evidence type="ECO:0000313" key="1">
    <source>
        <dbReference type="EMBL" id="PFN23378.1"/>
    </source>
</evidence>
<accession>A0A2B1KIR7</accession>